<evidence type="ECO:0000313" key="2">
    <source>
        <dbReference type="Proteomes" id="UP000784294"/>
    </source>
</evidence>
<proteinExistence type="predicted"/>
<name>A0A3S5AFB3_9PLAT</name>
<dbReference type="AlphaFoldDB" id="A0A3S5AFB3"/>
<comment type="caution">
    <text evidence="1">The sequence shown here is derived from an EMBL/GenBank/DDBJ whole genome shotgun (WGS) entry which is preliminary data.</text>
</comment>
<protein>
    <submittedName>
        <fullName evidence="1">Uncharacterized protein</fullName>
    </submittedName>
</protein>
<organism evidence="1 2">
    <name type="scientific">Protopolystoma xenopodis</name>
    <dbReference type="NCBI Taxonomy" id="117903"/>
    <lineage>
        <taxon>Eukaryota</taxon>
        <taxon>Metazoa</taxon>
        <taxon>Spiralia</taxon>
        <taxon>Lophotrochozoa</taxon>
        <taxon>Platyhelminthes</taxon>
        <taxon>Monogenea</taxon>
        <taxon>Polyopisthocotylea</taxon>
        <taxon>Polystomatidea</taxon>
        <taxon>Polystomatidae</taxon>
        <taxon>Protopolystoma</taxon>
    </lineage>
</organism>
<sequence>MIKLHKLLIQDIFETHVLRFAAYSLGCPLKCELDEERLAWETAEGECIRGQAVIHSTRAQCHFIVWKKCLELPDHCSFIVASSK</sequence>
<dbReference type="EMBL" id="CAAALY010250167">
    <property type="protein sequence ID" value="VEL35587.1"/>
    <property type="molecule type" value="Genomic_DNA"/>
</dbReference>
<gene>
    <name evidence="1" type="ORF">PXEA_LOCUS29027</name>
</gene>
<evidence type="ECO:0000313" key="1">
    <source>
        <dbReference type="EMBL" id="VEL35587.1"/>
    </source>
</evidence>
<keyword evidence="2" id="KW-1185">Reference proteome</keyword>
<accession>A0A3S5AFB3</accession>
<dbReference type="Proteomes" id="UP000784294">
    <property type="component" value="Unassembled WGS sequence"/>
</dbReference>
<reference evidence="1" key="1">
    <citation type="submission" date="2018-11" db="EMBL/GenBank/DDBJ databases">
        <authorList>
            <consortium name="Pathogen Informatics"/>
        </authorList>
    </citation>
    <scope>NUCLEOTIDE SEQUENCE</scope>
</reference>